<feature type="region of interest" description="Disordered" evidence="10">
    <location>
        <begin position="495"/>
        <end position="518"/>
    </location>
</feature>
<dbReference type="SUPFAM" id="SSF52058">
    <property type="entry name" value="L domain-like"/>
    <property type="match status" value="1"/>
</dbReference>
<gene>
    <name evidence="12" type="ORF">CSSPTR1EN2_LOCUS5509</name>
</gene>
<evidence type="ECO:0000256" key="8">
    <source>
        <dbReference type="ARBA" id="ARBA00023170"/>
    </source>
</evidence>
<dbReference type="SMART" id="SM00369">
    <property type="entry name" value="LRR_TYP"/>
    <property type="match status" value="6"/>
</dbReference>
<evidence type="ECO:0000256" key="10">
    <source>
        <dbReference type="SAM" id="MobiDB-lite"/>
    </source>
</evidence>
<dbReference type="InterPro" id="IPR003591">
    <property type="entry name" value="Leu-rich_rpt_typical-subtyp"/>
</dbReference>
<proteinExistence type="predicted"/>
<feature type="domain" description="Disease resistance R13L4/SHOC-2-like LRR" evidence="11">
    <location>
        <begin position="171"/>
        <end position="343"/>
    </location>
</feature>
<evidence type="ECO:0000256" key="9">
    <source>
        <dbReference type="ARBA" id="ARBA00023180"/>
    </source>
</evidence>
<dbReference type="Gene3D" id="3.80.10.10">
    <property type="entry name" value="Ribonuclease Inhibitor"/>
    <property type="match status" value="1"/>
</dbReference>
<evidence type="ECO:0000313" key="13">
    <source>
        <dbReference type="Proteomes" id="UP001497512"/>
    </source>
</evidence>
<evidence type="ECO:0000256" key="5">
    <source>
        <dbReference type="ARBA" id="ARBA00022737"/>
    </source>
</evidence>
<feature type="compositionally biased region" description="Gly residues" evidence="10">
    <location>
        <begin position="499"/>
        <end position="509"/>
    </location>
</feature>
<keyword evidence="5" id="KW-0677">Repeat</keyword>
<keyword evidence="13" id="KW-1185">Reference proteome</keyword>
<keyword evidence="4" id="KW-0732">Signal</keyword>
<dbReference type="Pfam" id="PF13855">
    <property type="entry name" value="LRR_8"/>
    <property type="match status" value="1"/>
</dbReference>
<evidence type="ECO:0000256" key="4">
    <source>
        <dbReference type="ARBA" id="ARBA00022729"/>
    </source>
</evidence>
<dbReference type="PANTHER" id="PTHR27000">
    <property type="entry name" value="LEUCINE-RICH REPEAT RECEPTOR-LIKE PROTEIN KINASE FAMILY PROTEIN-RELATED"/>
    <property type="match status" value="1"/>
</dbReference>
<dbReference type="Pfam" id="PF23598">
    <property type="entry name" value="LRR_14"/>
    <property type="match status" value="1"/>
</dbReference>
<evidence type="ECO:0000256" key="7">
    <source>
        <dbReference type="ARBA" id="ARBA00023136"/>
    </source>
</evidence>
<evidence type="ECO:0000313" key="12">
    <source>
        <dbReference type="EMBL" id="CAK9200642.1"/>
    </source>
</evidence>
<evidence type="ECO:0000256" key="2">
    <source>
        <dbReference type="ARBA" id="ARBA00022614"/>
    </source>
</evidence>
<evidence type="ECO:0000256" key="3">
    <source>
        <dbReference type="ARBA" id="ARBA00022692"/>
    </source>
</evidence>
<keyword evidence="2" id="KW-0433">Leucine-rich repeat</keyword>
<dbReference type="PROSITE" id="PS51450">
    <property type="entry name" value="LRR"/>
    <property type="match status" value="1"/>
</dbReference>
<comment type="subcellular location">
    <subcellularLocation>
        <location evidence="1">Membrane</location>
        <topology evidence="1">Single-pass membrane protein</topology>
    </subcellularLocation>
</comment>
<dbReference type="PRINTS" id="PR00019">
    <property type="entry name" value="LEURICHRPT"/>
</dbReference>
<organism evidence="12 13">
    <name type="scientific">Sphagnum troendelagicum</name>
    <dbReference type="NCBI Taxonomy" id="128251"/>
    <lineage>
        <taxon>Eukaryota</taxon>
        <taxon>Viridiplantae</taxon>
        <taxon>Streptophyta</taxon>
        <taxon>Embryophyta</taxon>
        <taxon>Bryophyta</taxon>
        <taxon>Sphagnophytina</taxon>
        <taxon>Sphagnopsida</taxon>
        <taxon>Sphagnales</taxon>
        <taxon>Sphagnaceae</taxon>
        <taxon>Sphagnum</taxon>
    </lineage>
</organism>
<accession>A0ABP0TN16</accession>
<dbReference type="InterPro" id="IPR032675">
    <property type="entry name" value="LRR_dom_sf"/>
</dbReference>
<keyword evidence="9" id="KW-0325">Glycoprotein</keyword>
<evidence type="ECO:0000259" key="11">
    <source>
        <dbReference type="Pfam" id="PF23598"/>
    </source>
</evidence>
<dbReference type="PANTHER" id="PTHR27000:SF775">
    <property type="entry name" value="PLANT INTRACELLULAR RAS-GROUP-RELATED LRR PROTEIN 3"/>
    <property type="match status" value="1"/>
</dbReference>
<keyword evidence="7" id="KW-0472">Membrane</keyword>
<name>A0ABP0TN16_9BRYO</name>
<protein>
    <recommendedName>
        <fullName evidence="11">Disease resistance R13L4/SHOC-2-like LRR domain-containing protein</fullName>
    </recommendedName>
</protein>
<evidence type="ECO:0000256" key="6">
    <source>
        <dbReference type="ARBA" id="ARBA00022989"/>
    </source>
</evidence>
<sequence>MLFGKSSWHHHHLRPDHLNFVEEVMILAAPAAMYGCSTPASSSHSHEALQLSSIHRRLGRRGQLQAASIDLRLLQLKFVIVLSALMWSCSQSLVRAQEAVTNPQDLEVLYEVMYSINYEWDWRSLYTDPCTGGPQGIGCEPDAVTGIYYVTQMEFGFISSLDNFIPCSYNATIPSSIGKLTRLDSLFFFNCFVNQTVSIPDEIAQLGSSLRLLTFSGNSALAGSIPSGIGNLTGLQRLILSQNSLEGTIPEELATLSALTQLDLSSNKLTGSIPESLSSGLSNLVILDMRYNHLNGEIPAALIASGFGALQRLALSNNQLQGSIPDAFTHASLASLTFLDLSYNAFSGVFPPSLGNSNSLSSSLQDLFVSSNSGMGGDIPASLGNLVNLVRLDLSSSNYSGAIPSSFRNLVNLRYLGLSDNRLSGSIPPELADLPYLFTLNLDDNQLTGPVPFAPTFVQKMGRNLMVSGNPGLCYTPVVEVKFPLQLQLCPNSSSTSSGGTGAGAGGSSYPGSSAATATSGGVHSRGNAATRWSSIQELFSSWVLQLSACFVLVFVQLQ</sequence>
<dbReference type="EMBL" id="OZ019905">
    <property type="protein sequence ID" value="CAK9200642.1"/>
    <property type="molecule type" value="Genomic_DNA"/>
</dbReference>
<keyword evidence="6" id="KW-1133">Transmembrane helix</keyword>
<keyword evidence="8" id="KW-0675">Receptor</keyword>
<dbReference type="Proteomes" id="UP001497512">
    <property type="component" value="Chromosome 13"/>
</dbReference>
<keyword evidence="3" id="KW-0812">Transmembrane</keyword>
<evidence type="ECO:0000256" key="1">
    <source>
        <dbReference type="ARBA" id="ARBA00004167"/>
    </source>
</evidence>
<dbReference type="InterPro" id="IPR055414">
    <property type="entry name" value="LRR_R13L4/SHOC2-like"/>
</dbReference>
<reference evidence="12" key="1">
    <citation type="submission" date="2024-02" db="EMBL/GenBank/DDBJ databases">
        <authorList>
            <consortium name="ELIXIR-Norway"/>
            <consortium name="Elixir Norway"/>
        </authorList>
    </citation>
    <scope>NUCLEOTIDE SEQUENCE</scope>
</reference>
<dbReference type="InterPro" id="IPR001611">
    <property type="entry name" value="Leu-rich_rpt"/>
</dbReference>